<feature type="region of interest" description="Disordered" evidence="1">
    <location>
        <begin position="48"/>
        <end position="168"/>
    </location>
</feature>
<evidence type="ECO:0000313" key="2">
    <source>
        <dbReference type="EMBL" id="UJO11858.1"/>
    </source>
</evidence>
<feature type="region of interest" description="Disordered" evidence="1">
    <location>
        <begin position="1"/>
        <end position="30"/>
    </location>
</feature>
<reference evidence="2" key="2">
    <citation type="journal article" date="2022" name="Microb. Genom.">
        <title>A chromosome-scale genome assembly of the tomato pathogen Cladosporium fulvum reveals a compartmentalized genome architecture and the presence of a dispensable chromosome.</title>
        <authorList>
            <person name="Zaccaron A.Z."/>
            <person name="Chen L.H."/>
            <person name="Samaras A."/>
            <person name="Stergiopoulos I."/>
        </authorList>
    </citation>
    <scope>NUCLEOTIDE SEQUENCE</scope>
    <source>
        <strain evidence="2">Race5_Kim</strain>
    </source>
</reference>
<feature type="compositionally biased region" description="Gly residues" evidence="1">
    <location>
        <begin position="119"/>
        <end position="131"/>
    </location>
</feature>
<dbReference type="GeneID" id="71981309"/>
<keyword evidence="3" id="KW-1185">Reference proteome</keyword>
<feature type="compositionally biased region" description="Gly residues" evidence="1">
    <location>
        <begin position="82"/>
        <end position="92"/>
    </location>
</feature>
<reference evidence="2" key="1">
    <citation type="submission" date="2021-12" db="EMBL/GenBank/DDBJ databases">
        <authorList>
            <person name="Zaccaron A."/>
            <person name="Stergiopoulos I."/>
        </authorList>
    </citation>
    <scope>NUCLEOTIDE SEQUENCE</scope>
    <source>
        <strain evidence="2">Race5_Kim</strain>
    </source>
</reference>
<dbReference type="KEGG" id="ffu:CLAFUR5_01431"/>
<dbReference type="OrthoDB" id="3913483at2759"/>
<sequence length="168" mass="16986">MSDSTFNVTKEDVRKVEQQASKAVGGDVPADSYAAGLQSIVDKANQNKGDIIAERQGNLPLPDQPPQASDFNSADARTVDVGSGGLSGGQGDSKGADGLRGPATGGSAAREDPSVTGGNIQGQGVGRGTVDGGLPNDAVTREKKDAQGLADTTGKDYGYPQKNDPASK</sequence>
<dbReference type="Proteomes" id="UP000756132">
    <property type="component" value="Chromosome 1"/>
</dbReference>
<organism evidence="2 3">
    <name type="scientific">Passalora fulva</name>
    <name type="common">Tomato leaf mold</name>
    <name type="synonym">Cladosporium fulvum</name>
    <dbReference type="NCBI Taxonomy" id="5499"/>
    <lineage>
        <taxon>Eukaryota</taxon>
        <taxon>Fungi</taxon>
        <taxon>Dikarya</taxon>
        <taxon>Ascomycota</taxon>
        <taxon>Pezizomycotina</taxon>
        <taxon>Dothideomycetes</taxon>
        <taxon>Dothideomycetidae</taxon>
        <taxon>Mycosphaerellales</taxon>
        <taxon>Mycosphaerellaceae</taxon>
        <taxon>Fulvia</taxon>
    </lineage>
</organism>
<name>A0A9Q8L802_PASFU</name>
<dbReference type="AlphaFoldDB" id="A0A9Q8L802"/>
<protein>
    <submittedName>
        <fullName evidence="2">Uncharacterized protein</fullName>
    </submittedName>
</protein>
<accession>A0A9Q8L802</accession>
<evidence type="ECO:0000256" key="1">
    <source>
        <dbReference type="SAM" id="MobiDB-lite"/>
    </source>
</evidence>
<proteinExistence type="predicted"/>
<dbReference type="RefSeq" id="XP_047756224.1">
    <property type="nucleotide sequence ID" value="XM_047900579.1"/>
</dbReference>
<evidence type="ECO:0000313" key="3">
    <source>
        <dbReference type="Proteomes" id="UP000756132"/>
    </source>
</evidence>
<gene>
    <name evidence="2" type="ORF">CLAFUR5_01431</name>
</gene>
<dbReference type="EMBL" id="CP090163">
    <property type="protein sequence ID" value="UJO11858.1"/>
    <property type="molecule type" value="Genomic_DNA"/>
</dbReference>
<dbReference type="OMA" id="TDATFHT"/>